<dbReference type="EMBL" id="CP032427">
    <property type="protein sequence ID" value="AYC38354.1"/>
    <property type="molecule type" value="Genomic_DNA"/>
</dbReference>
<evidence type="ECO:0000259" key="9">
    <source>
        <dbReference type="Pfam" id="PF13231"/>
    </source>
</evidence>
<sequence length="546" mass="58461">MEHNDSTMQISVAHLKKRSRVAETMQLRVLKQAPSGYTLSPVPDSGWSAAPSSRRIWVSRLVLLALLVIQAGLSLRLQNTAFEDEALYLFAGHAEIDHLLHGTPLYGAFDSYFSGAPVLYPVLAAAVDSVFGLAGARALSLACMLGCTSLLYAMTRRLFNERAGLCAAGVFAVAQSTAFMGNFATYDALALFLLGLAAWIVVRTADSHPLLTLLAAPVAALAVAVKYASALYLPTVVLLGVLTVYQRRGLPRALGRGVLLTVATVALLGAGLYASGYLAAIQSTTTARAAGTTPSWTIVKDSARWGGLAVAVALVGAFSYVRSGRMSEMPGWRGALPGARWRAALGLVLVGTALLAPAYQLHLHTEVSLHKHIGYGLFFAAPLAGVGVTRLMGAHFKYPQWAIFLGVVLLSSGMSQAYDNFHAWPDSRSLVATLRPYMSAHGTYLADTYEVPVYALGKDTSYRQWNSTYTIDYTNRSGQHLTGAAGFKAAVADRHFTLIVLDRGNPTGESTTVREALLHSTGYRLIGTVPYATAWGTSRFELWAPS</sequence>
<accession>A0AAI8KZD0</accession>
<evidence type="ECO:0000256" key="5">
    <source>
        <dbReference type="ARBA" id="ARBA00022692"/>
    </source>
</evidence>
<feature type="transmembrane region" description="Helical" evidence="8">
    <location>
        <begin position="372"/>
        <end position="389"/>
    </location>
</feature>
<feature type="transmembrane region" description="Helical" evidence="8">
    <location>
        <begin position="57"/>
        <end position="77"/>
    </location>
</feature>
<keyword evidence="7 8" id="KW-0472">Membrane</keyword>
<dbReference type="GO" id="GO:0005886">
    <property type="term" value="C:plasma membrane"/>
    <property type="evidence" value="ECO:0007669"/>
    <property type="project" value="UniProtKB-SubCell"/>
</dbReference>
<feature type="transmembrane region" description="Helical" evidence="8">
    <location>
        <begin position="401"/>
        <end position="418"/>
    </location>
</feature>
<keyword evidence="6 8" id="KW-1133">Transmembrane helix</keyword>
<dbReference type="GO" id="GO:0016763">
    <property type="term" value="F:pentosyltransferase activity"/>
    <property type="evidence" value="ECO:0007669"/>
    <property type="project" value="TreeGrafter"/>
</dbReference>
<dbReference type="InterPro" id="IPR050297">
    <property type="entry name" value="LipidA_mod_glycosyltrf_83"/>
</dbReference>
<protein>
    <recommendedName>
        <fullName evidence="9">Glycosyltransferase RgtA/B/C/D-like domain-containing protein</fullName>
    </recommendedName>
</protein>
<keyword evidence="4" id="KW-0808">Transferase</keyword>
<feature type="transmembrane region" description="Helical" evidence="8">
    <location>
        <begin position="341"/>
        <end position="360"/>
    </location>
</feature>
<name>A0AAI8KZD0_9ACTN</name>
<feature type="domain" description="Glycosyltransferase RgtA/B/C/D-like" evidence="9">
    <location>
        <begin position="119"/>
        <end position="266"/>
    </location>
</feature>
<dbReference type="RefSeq" id="WP_246091032.1">
    <property type="nucleotide sequence ID" value="NZ_CP032427.1"/>
</dbReference>
<feature type="transmembrane region" description="Helical" evidence="8">
    <location>
        <begin position="257"/>
        <end position="282"/>
    </location>
</feature>
<dbReference type="Proteomes" id="UP000265765">
    <property type="component" value="Chromosome"/>
</dbReference>
<feature type="transmembrane region" description="Helical" evidence="8">
    <location>
        <begin position="214"/>
        <end position="245"/>
    </location>
</feature>
<evidence type="ECO:0000313" key="11">
    <source>
        <dbReference type="Proteomes" id="UP000265765"/>
    </source>
</evidence>
<dbReference type="GeneID" id="91281519"/>
<dbReference type="AlphaFoldDB" id="A0AAI8KZD0"/>
<gene>
    <name evidence="10" type="ORF">DWG14_02583</name>
</gene>
<evidence type="ECO:0000256" key="3">
    <source>
        <dbReference type="ARBA" id="ARBA00022676"/>
    </source>
</evidence>
<keyword evidence="3" id="KW-0328">Glycosyltransferase</keyword>
<feature type="transmembrane region" description="Helical" evidence="8">
    <location>
        <begin position="130"/>
        <end position="153"/>
    </location>
</feature>
<organism evidence="10 11">
    <name type="scientific">Streptomyces griseorubiginosus</name>
    <dbReference type="NCBI Taxonomy" id="67304"/>
    <lineage>
        <taxon>Bacteria</taxon>
        <taxon>Bacillati</taxon>
        <taxon>Actinomycetota</taxon>
        <taxon>Actinomycetes</taxon>
        <taxon>Kitasatosporales</taxon>
        <taxon>Streptomycetaceae</taxon>
        <taxon>Streptomyces</taxon>
    </lineage>
</organism>
<comment type="subcellular location">
    <subcellularLocation>
        <location evidence="1">Cell membrane</location>
        <topology evidence="1">Multi-pass membrane protein</topology>
    </subcellularLocation>
</comment>
<keyword evidence="2" id="KW-1003">Cell membrane</keyword>
<reference evidence="10 11" key="1">
    <citation type="submission" date="2018-09" db="EMBL/GenBank/DDBJ databases">
        <title>Production of Trimethoprim by Streptomyces sp. 3E-1.</title>
        <authorList>
            <person name="Kang H.J."/>
            <person name="Kim S.B."/>
        </authorList>
    </citation>
    <scope>NUCLEOTIDE SEQUENCE [LARGE SCALE GENOMIC DNA]</scope>
    <source>
        <strain evidence="10 11">3E-1</strain>
    </source>
</reference>
<dbReference type="Pfam" id="PF13231">
    <property type="entry name" value="PMT_2"/>
    <property type="match status" value="1"/>
</dbReference>
<feature type="transmembrane region" description="Helical" evidence="8">
    <location>
        <begin position="302"/>
        <end position="321"/>
    </location>
</feature>
<evidence type="ECO:0000256" key="6">
    <source>
        <dbReference type="ARBA" id="ARBA00022989"/>
    </source>
</evidence>
<dbReference type="GO" id="GO:0010041">
    <property type="term" value="P:response to iron(III) ion"/>
    <property type="evidence" value="ECO:0007669"/>
    <property type="project" value="TreeGrafter"/>
</dbReference>
<dbReference type="PANTHER" id="PTHR33908">
    <property type="entry name" value="MANNOSYLTRANSFERASE YKCB-RELATED"/>
    <property type="match status" value="1"/>
</dbReference>
<evidence type="ECO:0000256" key="1">
    <source>
        <dbReference type="ARBA" id="ARBA00004651"/>
    </source>
</evidence>
<evidence type="ECO:0000256" key="8">
    <source>
        <dbReference type="SAM" id="Phobius"/>
    </source>
</evidence>
<evidence type="ECO:0000313" key="10">
    <source>
        <dbReference type="EMBL" id="AYC38354.1"/>
    </source>
</evidence>
<dbReference type="PANTHER" id="PTHR33908:SF3">
    <property type="entry name" value="UNDECAPRENYL PHOSPHATE-ALPHA-4-AMINO-4-DEOXY-L-ARABINOSE ARABINOSYL TRANSFERASE"/>
    <property type="match status" value="1"/>
</dbReference>
<proteinExistence type="predicted"/>
<evidence type="ECO:0000256" key="4">
    <source>
        <dbReference type="ARBA" id="ARBA00022679"/>
    </source>
</evidence>
<evidence type="ECO:0000256" key="2">
    <source>
        <dbReference type="ARBA" id="ARBA00022475"/>
    </source>
</evidence>
<dbReference type="InterPro" id="IPR038731">
    <property type="entry name" value="RgtA/B/C-like"/>
</dbReference>
<feature type="transmembrane region" description="Helical" evidence="8">
    <location>
        <begin position="183"/>
        <end position="202"/>
    </location>
</feature>
<keyword evidence="5 8" id="KW-0812">Transmembrane</keyword>
<dbReference type="GO" id="GO:0009103">
    <property type="term" value="P:lipopolysaccharide biosynthetic process"/>
    <property type="evidence" value="ECO:0007669"/>
    <property type="project" value="UniProtKB-ARBA"/>
</dbReference>
<evidence type="ECO:0000256" key="7">
    <source>
        <dbReference type="ARBA" id="ARBA00023136"/>
    </source>
</evidence>
<dbReference type="KEGG" id="sge:DWG14_02583"/>